<protein>
    <submittedName>
        <fullName evidence="2">Uncharacterized protein</fullName>
    </submittedName>
</protein>
<keyword evidence="3" id="KW-1185">Reference proteome</keyword>
<evidence type="ECO:0000256" key="1">
    <source>
        <dbReference type="SAM" id="MobiDB-lite"/>
    </source>
</evidence>
<feature type="compositionally biased region" description="Polar residues" evidence="1">
    <location>
        <begin position="52"/>
        <end position="62"/>
    </location>
</feature>
<accession>A0AAV7QK50</accession>
<dbReference type="EMBL" id="JANPWB010000010">
    <property type="protein sequence ID" value="KAJ1140543.1"/>
    <property type="molecule type" value="Genomic_DNA"/>
</dbReference>
<evidence type="ECO:0000313" key="3">
    <source>
        <dbReference type="Proteomes" id="UP001066276"/>
    </source>
</evidence>
<name>A0AAV7QK50_PLEWA</name>
<gene>
    <name evidence="2" type="ORF">NDU88_006893</name>
</gene>
<dbReference type="AlphaFoldDB" id="A0AAV7QK50"/>
<reference evidence="2" key="1">
    <citation type="journal article" date="2022" name="bioRxiv">
        <title>Sequencing and chromosome-scale assembly of the giantPleurodeles waltlgenome.</title>
        <authorList>
            <person name="Brown T."/>
            <person name="Elewa A."/>
            <person name="Iarovenko S."/>
            <person name="Subramanian E."/>
            <person name="Araus A.J."/>
            <person name="Petzold A."/>
            <person name="Susuki M."/>
            <person name="Suzuki K.-i.T."/>
            <person name="Hayashi T."/>
            <person name="Toyoda A."/>
            <person name="Oliveira C."/>
            <person name="Osipova E."/>
            <person name="Leigh N.D."/>
            <person name="Simon A."/>
            <person name="Yun M.H."/>
        </authorList>
    </citation>
    <scope>NUCLEOTIDE SEQUENCE</scope>
    <source>
        <strain evidence="2">20211129_DDA</strain>
        <tissue evidence="2">Liver</tissue>
    </source>
</reference>
<feature type="compositionally biased region" description="Basic and acidic residues" evidence="1">
    <location>
        <begin position="111"/>
        <end position="120"/>
    </location>
</feature>
<sequence length="168" mass="18374">MEQATTQEGRGKQQCRRDGASNNMVERATTTWLQGKQQWGKQQHRIRAGRASNDTGGNSNNVLEVLRGGVRGISSSDERHFRFRFSGQRAERRTQLARTGEPPSLRITGHGSRDHRERPTHSLTLNRACHRCPSTVTASRGGQRPPSPLLSADPRGSGPIAGAACRGA</sequence>
<feature type="compositionally biased region" description="Low complexity" evidence="1">
    <location>
        <begin position="32"/>
        <end position="41"/>
    </location>
</feature>
<organism evidence="2 3">
    <name type="scientific">Pleurodeles waltl</name>
    <name type="common">Iberian ribbed newt</name>
    <dbReference type="NCBI Taxonomy" id="8319"/>
    <lineage>
        <taxon>Eukaryota</taxon>
        <taxon>Metazoa</taxon>
        <taxon>Chordata</taxon>
        <taxon>Craniata</taxon>
        <taxon>Vertebrata</taxon>
        <taxon>Euteleostomi</taxon>
        <taxon>Amphibia</taxon>
        <taxon>Batrachia</taxon>
        <taxon>Caudata</taxon>
        <taxon>Salamandroidea</taxon>
        <taxon>Salamandridae</taxon>
        <taxon>Pleurodelinae</taxon>
        <taxon>Pleurodeles</taxon>
    </lineage>
</organism>
<feature type="region of interest" description="Disordered" evidence="1">
    <location>
        <begin position="88"/>
        <end position="168"/>
    </location>
</feature>
<proteinExistence type="predicted"/>
<comment type="caution">
    <text evidence="2">The sequence shown here is derived from an EMBL/GenBank/DDBJ whole genome shotgun (WGS) entry which is preliminary data.</text>
</comment>
<dbReference type="Proteomes" id="UP001066276">
    <property type="component" value="Chromosome 6"/>
</dbReference>
<feature type="compositionally biased region" description="Basic and acidic residues" evidence="1">
    <location>
        <begin position="9"/>
        <end position="19"/>
    </location>
</feature>
<feature type="region of interest" description="Disordered" evidence="1">
    <location>
        <begin position="1"/>
        <end position="62"/>
    </location>
</feature>
<evidence type="ECO:0000313" key="2">
    <source>
        <dbReference type="EMBL" id="KAJ1140543.1"/>
    </source>
</evidence>
<feature type="compositionally biased region" description="Polar residues" evidence="1">
    <location>
        <begin position="20"/>
        <end position="31"/>
    </location>
</feature>